<evidence type="ECO:0000313" key="2">
    <source>
        <dbReference type="Proteomes" id="UP000005222"/>
    </source>
</evidence>
<dbReference type="EMBL" id="FO082054">
    <property type="protein sequence ID" value="CCE89003.1"/>
    <property type="molecule type" value="Genomic_DNA"/>
</dbReference>
<dbReference type="InParanoid" id="G8YLR9"/>
<evidence type="ECO:0000313" key="1">
    <source>
        <dbReference type="EMBL" id="CCE89003.1"/>
    </source>
</evidence>
<keyword evidence="2" id="KW-1185">Reference proteome</keyword>
<organism evidence="1 2">
    <name type="scientific">Pichia sorbitophila (strain ATCC MYA-4447 / BCRC 22081 / CBS 7064 / NBRC 10061 / NRRL Y-12695)</name>
    <name type="common">Hybrid yeast</name>
    <dbReference type="NCBI Taxonomy" id="559304"/>
    <lineage>
        <taxon>Eukaryota</taxon>
        <taxon>Fungi</taxon>
        <taxon>Dikarya</taxon>
        <taxon>Ascomycota</taxon>
        <taxon>Saccharomycotina</taxon>
        <taxon>Pichiomycetes</taxon>
        <taxon>Debaryomycetaceae</taxon>
        <taxon>Millerozyma</taxon>
    </lineage>
</organism>
<sequence>MAVEFKNHKDAVDFFEQMRKPTSEAVEGLSDTVGHTINPKIKKRLSASYLRLYGYTDSRKYYETYDGEDVCLTILDNQGGLVDRD</sequence>
<gene>
    <name evidence="1" type="primary">Piso0_001799</name>
    <name evidence="1" type="ORF">GNLVRS01_PISO0F14305g</name>
</gene>
<name>G8YLR9_PICSO</name>
<proteinExistence type="predicted"/>
<reference evidence="1 2" key="1">
    <citation type="journal article" date="2012" name="G3 (Bethesda)">
        <title>Pichia sorbitophila, an interspecies yeast hybrid reveals early steps of genome resolution following polyploidization.</title>
        <authorList>
            <person name="Leh Louis V."/>
            <person name="Despons L."/>
            <person name="Friedrich A."/>
            <person name="Martin T."/>
            <person name="Durrens P."/>
            <person name="Casaregola S."/>
            <person name="Neuveglise C."/>
            <person name="Fairhead C."/>
            <person name="Marck C."/>
            <person name="Cruz J.A."/>
            <person name="Straub M.L."/>
            <person name="Kugler V."/>
            <person name="Sacerdot C."/>
            <person name="Uzunov Z."/>
            <person name="Thierry A."/>
            <person name="Weiss S."/>
            <person name="Bleykasten C."/>
            <person name="De Montigny J."/>
            <person name="Jacques N."/>
            <person name="Jung P."/>
            <person name="Lemaire M."/>
            <person name="Mallet S."/>
            <person name="Morel G."/>
            <person name="Richard G.F."/>
            <person name="Sarkar A."/>
            <person name="Savel G."/>
            <person name="Schacherer J."/>
            <person name="Seret M.L."/>
            <person name="Talla E."/>
            <person name="Samson G."/>
            <person name="Jubin C."/>
            <person name="Poulain J."/>
            <person name="Vacherie B."/>
            <person name="Barbe V."/>
            <person name="Pelletier E."/>
            <person name="Sherman D.J."/>
            <person name="Westhof E."/>
            <person name="Weissenbach J."/>
            <person name="Baret P.V."/>
            <person name="Wincker P."/>
            <person name="Gaillardin C."/>
            <person name="Dujon B."/>
            <person name="Souciet J.L."/>
        </authorList>
    </citation>
    <scope>NUCLEOTIDE SEQUENCE [LARGE SCALE GENOMIC DNA]</scope>
    <source>
        <strain evidence="2">ATCC MYA-4447 / BCRC 22081 / CBS 7064 / NBRC 10061 / NRRL Y-12695</strain>
    </source>
</reference>
<protein>
    <submittedName>
        <fullName evidence="1">Piso0_001799 protein</fullName>
    </submittedName>
</protein>
<dbReference type="Proteomes" id="UP000005222">
    <property type="component" value="Chromosome F"/>
</dbReference>
<dbReference type="HOGENOM" id="CLU_2513421_0_0_1"/>
<dbReference type="AlphaFoldDB" id="G8YLR9"/>
<accession>G8YLR9</accession>